<dbReference type="InterPro" id="IPR058594">
    <property type="entry name" value="PB1-like_dom_pln"/>
</dbReference>
<dbReference type="InterPro" id="IPR043128">
    <property type="entry name" value="Rev_trsase/Diguanyl_cyclase"/>
</dbReference>
<dbReference type="PANTHER" id="PTHR37984:SF5">
    <property type="entry name" value="PROTEIN NYNRIN-LIKE"/>
    <property type="match status" value="1"/>
</dbReference>
<evidence type="ECO:0000313" key="9">
    <source>
        <dbReference type="EMBL" id="GEU90049.1"/>
    </source>
</evidence>
<keyword evidence="3" id="KW-0540">Nuclease</keyword>
<comment type="caution">
    <text evidence="9">The sequence shown here is derived from an EMBL/GenBank/DDBJ whole genome shotgun (WGS) entry which is preliminary data.</text>
</comment>
<name>A0A6L2NXF8_TANCI</name>
<dbReference type="GO" id="GO:0004519">
    <property type="term" value="F:endonuclease activity"/>
    <property type="evidence" value="ECO:0007669"/>
    <property type="project" value="UniProtKB-KW"/>
</dbReference>
<dbReference type="SUPFAM" id="SSF56672">
    <property type="entry name" value="DNA/RNA polymerases"/>
    <property type="match status" value="1"/>
</dbReference>
<organism evidence="9">
    <name type="scientific">Tanacetum cinerariifolium</name>
    <name type="common">Dalmatian daisy</name>
    <name type="synonym">Chrysanthemum cinerariifolium</name>
    <dbReference type="NCBI Taxonomy" id="118510"/>
    <lineage>
        <taxon>Eukaryota</taxon>
        <taxon>Viridiplantae</taxon>
        <taxon>Streptophyta</taxon>
        <taxon>Embryophyta</taxon>
        <taxon>Tracheophyta</taxon>
        <taxon>Spermatophyta</taxon>
        <taxon>Magnoliopsida</taxon>
        <taxon>eudicotyledons</taxon>
        <taxon>Gunneridae</taxon>
        <taxon>Pentapetalae</taxon>
        <taxon>asterids</taxon>
        <taxon>campanulids</taxon>
        <taxon>Asterales</taxon>
        <taxon>Asteraceae</taxon>
        <taxon>Asteroideae</taxon>
        <taxon>Anthemideae</taxon>
        <taxon>Anthemidinae</taxon>
        <taxon>Tanacetum</taxon>
    </lineage>
</organism>
<keyword evidence="6 9" id="KW-0695">RNA-directed DNA polymerase</keyword>
<dbReference type="GO" id="GO:0003676">
    <property type="term" value="F:nucleic acid binding"/>
    <property type="evidence" value="ECO:0007669"/>
    <property type="project" value="InterPro"/>
</dbReference>
<dbReference type="PROSITE" id="PS50994">
    <property type="entry name" value="INTEGRASE"/>
    <property type="match status" value="1"/>
</dbReference>
<dbReference type="InterPro" id="IPR018289">
    <property type="entry name" value="MULE_transposase_dom"/>
</dbReference>
<feature type="region of interest" description="Disordered" evidence="7">
    <location>
        <begin position="792"/>
        <end position="815"/>
    </location>
</feature>
<evidence type="ECO:0000256" key="7">
    <source>
        <dbReference type="SAM" id="MobiDB-lite"/>
    </source>
</evidence>
<feature type="domain" description="Integrase catalytic" evidence="8">
    <location>
        <begin position="363"/>
        <end position="471"/>
    </location>
</feature>
<dbReference type="Pfam" id="PF17917">
    <property type="entry name" value="RT_RNaseH"/>
    <property type="match status" value="1"/>
</dbReference>
<feature type="region of interest" description="Disordered" evidence="7">
    <location>
        <begin position="1189"/>
        <end position="1234"/>
    </location>
</feature>
<evidence type="ECO:0000256" key="4">
    <source>
        <dbReference type="ARBA" id="ARBA00022759"/>
    </source>
</evidence>
<dbReference type="FunFam" id="3.30.70.270:FF:000020">
    <property type="entry name" value="Transposon Tf2-6 polyprotein-like Protein"/>
    <property type="match status" value="1"/>
</dbReference>
<dbReference type="Gene3D" id="3.30.420.10">
    <property type="entry name" value="Ribonuclease H-like superfamily/Ribonuclease H"/>
    <property type="match status" value="1"/>
</dbReference>
<dbReference type="Pfam" id="PF10551">
    <property type="entry name" value="MULE"/>
    <property type="match status" value="1"/>
</dbReference>
<dbReference type="InterPro" id="IPR043502">
    <property type="entry name" value="DNA/RNA_pol_sf"/>
</dbReference>
<evidence type="ECO:0000256" key="5">
    <source>
        <dbReference type="ARBA" id="ARBA00022801"/>
    </source>
</evidence>
<feature type="compositionally biased region" description="Polar residues" evidence="7">
    <location>
        <begin position="1198"/>
        <end position="1230"/>
    </location>
</feature>
<feature type="compositionally biased region" description="Acidic residues" evidence="7">
    <location>
        <begin position="799"/>
        <end position="815"/>
    </location>
</feature>
<evidence type="ECO:0000256" key="3">
    <source>
        <dbReference type="ARBA" id="ARBA00022722"/>
    </source>
</evidence>
<reference evidence="9" key="1">
    <citation type="journal article" date="2019" name="Sci. Rep.">
        <title>Draft genome of Tanacetum cinerariifolium, the natural source of mosquito coil.</title>
        <authorList>
            <person name="Yamashiro T."/>
            <person name="Shiraishi A."/>
            <person name="Satake H."/>
            <person name="Nakayama K."/>
        </authorList>
    </citation>
    <scope>NUCLEOTIDE SEQUENCE</scope>
</reference>
<dbReference type="Gene3D" id="3.30.70.270">
    <property type="match status" value="2"/>
</dbReference>
<accession>A0A6L2NXF8</accession>
<dbReference type="PANTHER" id="PTHR37984">
    <property type="entry name" value="PROTEIN CBG26694"/>
    <property type="match status" value="1"/>
</dbReference>
<protein>
    <submittedName>
        <fullName evidence="9">Reverse transcriptase domain-containing protein</fullName>
    </submittedName>
</protein>
<dbReference type="Pfam" id="PF26130">
    <property type="entry name" value="PB1-like"/>
    <property type="match status" value="1"/>
</dbReference>
<evidence type="ECO:0000256" key="6">
    <source>
        <dbReference type="ARBA" id="ARBA00022918"/>
    </source>
</evidence>
<dbReference type="EMBL" id="BKCJ010010098">
    <property type="protein sequence ID" value="GEU90049.1"/>
    <property type="molecule type" value="Genomic_DNA"/>
</dbReference>
<proteinExistence type="predicted"/>
<dbReference type="InterPro" id="IPR050951">
    <property type="entry name" value="Retrovirus_Pol_polyprotein"/>
</dbReference>
<dbReference type="InterPro" id="IPR001584">
    <property type="entry name" value="Integrase_cat-core"/>
</dbReference>
<evidence type="ECO:0000256" key="1">
    <source>
        <dbReference type="ARBA" id="ARBA00022679"/>
    </source>
</evidence>
<keyword evidence="4" id="KW-0255">Endonuclease</keyword>
<dbReference type="CDD" id="cd09274">
    <property type="entry name" value="RNase_HI_RT_Ty3"/>
    <property type="match status" value="1"/>
</dbReference>
<dbReference type="GO" id="GO:0003964">
    <property type="term" value="F:RNA-directed DNA polymerase activity"/>
    <property type="evidence" value="ECO:0007669"/>
    <property type="project" value="UniProtKB-KW"/>
</dbReference>
<sequence>MAIFHDMIEKPMEVFMDDFSVFRNSFQSCLSHLEKMLKRCEDTNLCLNWENSHFMVKEGIVPGHKISKQGIEVDKVKVDVISKLPHPTTIKGIRIFLCHAGFYRRFIKDFSKIARPMTRFLEKDTPFIFSQECVDAFQTLKRILTEAPILIAPDWDMPFELMCDASDFAIGAVLGQRRDKHFRPIHYASKTMTEAESKYITTEKEMLAMVYAFEKFRSYLILNKSIVYTDHSALKYLIAKKDSKARLLRWVLLLQEFTFKVVDTKGAENLAADHFSRLENPHQNEMSSQQKSKFFKDVKHYFWDDPYLFKIYVDQIIRRCVSGQEAIDILKACHSGPTGGHHGPNYTARKMEAKAVLTNDARVVCKFLKNLFARFGAPRAIISDRGTHFYNDQFAKVMQKYGVTHRLAPYHPQTSGQVEVSNRGLKRILERAVGENRMSWLDKLDDALWAFRTAYKSPIGCTPYKLVYGKACHLPVELEHKAYLALKHANFDLKTTGDHRKIQINELNELCDQAYENSLIYKEKTKRIHDSKIKNHVFNIGDKVLLFNSRLKIFSGRTPKSLTLEIHHGWWFTSTPSRSYIGGHVSSINVVDIDEFCLHDLKDMVAKLGYGVEDLMYCHFLIPSLGLDYGMHNLNVDADVLETAKYVKDYKIILVYVEHKSSNVDTSIFVTPKKGVAIAVDNHLRKDPIEIDCSSDLNRNLTPISPIVVECAEDPFEELDDILGEYAHIRKQITGNEITRNKSIGNEITGKQMVVRVGNSSTVDDVLELEMLFETEGVGPVGKFKEVEVDIDNESKEESDTEGDYTIDSDSEDLDYDPKHDDVFDDDEHIVEEVHVNMNNFIFTADPKHDTNKNVFSQTKGGPAIRENINSGKHNILGKDKTVEGKGKKVNTPKKVDKNSCPWTMLVTYIKECRREKQFEVGVSKMKAFRAKRITSDIMTGRYKEQYSLLREYAQELINQNPGTTVQIDVQQELNPKSLTRTLEGCPWPGEILIAVGVNANREIYPVTYVIVEAESKASWCWFLNLLGEDLGIEANFNYTFISDSQKGLIQAIASMFPSAEHKYYIRHIHENIKSRFKGGVYKEMLWNAAKATSKVVESKTVIIPPLYTLPIDKPPKKRKKSNDEIASQSASLGKLSRKGNQAGAMKVSSQAAGATNVSGQAASVRKVSGQAAGATNVSCQAAGARKVSGQAAGSRKVSGQATDARKASSQPSAAQSITKQGPRQVTRTNPGRRFLGFPEIEGQRCIYFHWLDPPMCQRAMLIMPGLLRARNRLEVDMMVLVQAKEVEEVFDFELGGICSLPTLS</sequence>
<keyword evidence="5" id="KW-0378">Hydrolase</keyword>
<gene>
    <name evidence="9" type="ORF">Tci_062027</name>
</gene>
<dbReference type="SUPFAM" id="SSF53098">
    <property type="entry name" value="Ribonuclease H-like"/>
    <property type="match status" value="1"/>
</dbReference>
<keyword evidence="2" id="KW-0548">Nucleotidyltransferase</keyword>
<dbReference type="InterPro" id="IPR036397">
    <property type="entry name" value="RNaseH_sf"/>
</dbReference>
<keyword evidence="1" id="KW-0808">Transferase</keyword>
<dbReference type="InterPro" id="IPR012337">
    <property type="entry name" value="RNaseH-like_sf"/>
</dbReference>
<dbReference type="GO" id="GO:0015074">
    <property type="term" value="P:DNA integration"/>
    <property type="evidence" value="ECO:0007669"/>
    <property type="project" value="InterPro"/>
</dbReference>
<evidence type="ECO:0000256" key="2">
    <source>
        <dbReference type="ARBA" id="ARBA00022695"/>
    </source>
</evidence>
<dbReference type="InterPro" id="IPR041373">
    <property type="entry name" value="RT_RNaseH"/>
</dbReference>
<dbReference type="GO" id="GO:0016787">
    <property type="term" value="F:hydrolase activity"/>
    <property type="evidence" value="ECO:0007669"/>
    <property type="project" value="UniProtKB-KW"/>
</dbReference>
<feature type="region of interest" description="Disordered" evidence="7">
    <location>
        <begin position="1113"/>
        <end position="1148"/>
    </location>
</feature>
<dbReference type="FunFam" id="3.10.20.370:FF:000001">
    <property type="entry name" value="Retrovirus-related Pol polyprotein from transposon 17.6-like protein"/>
    <property type="match status" value="1"/>
</dbReference>
<evidence type="ECO:0000259" key="8">
    <source>
        <dbReference type="PROSITE" id="PS50994"/>
    </source>
</evidence>